<keyword evidence="2" id="KW-1185">Reference proteome</keyword>
<evidence type="ECO:0000313" key="2">
    <source>
        <dbReference type="Proteomes" id="UP001055247"/>
    </source>
</evidence>
<comment type="caution">
    <text evidence="1">The sequence shown here is derived from an EMBL/GenBank/DDBJ whole genome shotgun (WGS) entry which is preliminary data.</text>
</comment>
<organism evidence="1 2">
    <name type="scientific">Methylobacterium hispanicum</name>
    <dbReference type="NCBI Taxonomy" id="270350"/>
    <lineage>
        <taxon>Bacteria</taxon>
        <taxon>Pseudomonadati</taxon>
        <taxon>Pseudomonadota</taxon>
        <taxon>Alphaproteobacteria</taxon>
        <taxon>Hyphomicrobiales</taxon>
        <taxon>Methylobacteriaceae</taxon>
        <taxon>Methylobacterium</taxon>
    </lineage>
</organism>
<gene>
    <name evidence="1" type="ORF">BHAOGJBA_1377</name>
</gene>
<reference evidence="1" key="2">
    <citation type="submission" date="2021-08" db="EMBL/GenBank/DDBJ databases">
        <authorList>
            <person name="Tani A."/>
            <person name="Ola A."/>
            <person name="Ogura Y."/>
            <person name="Katsura K."/>
            <person name="Hayashi T."/>
        </authorList>
    </citation>
    <scope>NUCLEOTIDE SEQUENCE</scope>
    <source>
        <strain evidence="1">DSM 16372</strain>
    </source>
</reference>
<dbReference type="Proteomes" id="UP001055247">
    <property type="component" value="Unassembled WGS sequence"/>
</dbReference>
<accession>A0AAV4ZIE2</accession>
<proteinExistence type="predicted"/>
<reference evidence="1" key="1">
    <citation type="journal article" date="2016" name="Front. Microbiol.">
        <title>Genome Sequence of the Piezophilic, Mesophilic Sulfate-Reducing Bacterium Desulfovibrio indicus J2T.</title>
        <authorList>
            <person name="Cao J."/>
            <person name="Maignien L."/>
            <person name="Shao Z."/>
            <person name="Alain K."/>
            <person name="Jebbar M."/>
        </authorList>
    </citation>
    <scope>NUCLEOTIDE SEQUENCE</scope>
    <source>
        <strain evidence="1">DSM 16372</strain>
    </source>
</reference>
<dbReference type="RefSeq" id="WP_238229863.1">
    <property type="nucleotide sequence ID" value="NZ_BPQO01000004.1"/>
</dbReference>
<evidence type="ECO:0000313" key="1">
    <source>
        <dbReference type="EMBL" id="GJD87871.1"/>
    </source>
</evidence>
<dbReference type="AlphaFoldDB" id="A0AAV4ZIE2"/>
<sequence length="100" mass="10649">MSKPKPWVPAELVAMDARPSPGTYARFQLDDGEILTVDRTHHRLTGPTMQAIAETAGVQGVEDGTGAFVKLRLDAKGLVLAVADIDGRNPVEIELLTPSG</sequence>
<name>A0AAV4ZIE2_9HYPH</name>
<dbReference type="EMBL" id="BPQO01000004">
    <property type="protein sequence ID" value="GJD87871.1"/>
    <property type="molecule type" value="Genomic_DNA"/>
</dbReference>
<protein>
    <submittedName>
        <fullName evidence="1">Uncharacterized protein</fullName>
    </submittedName>
</protein>